<dbReference type="AlphaFoldDB" id="A0A2N9J510"/>
<evidence type="ECO:0008006" key="2">
    <source>
        <dbReference type="Google" id="ProtNLM"/>
    </source>
</evidence>
<dbReference type="SUPFAM" id="SSF56219">
    <property type="entry name" value="DNase I-like"/>
    <property type="match status" value="1"/>
</dbReference>
<dbReference type="PANTHER" id="PTHR35218:SF9">
    <property type="entry name" value="ENDONUCLEASE_EXONUCLEASE_PHOSPHATASE DOMAIN-CONTAINING PROTEIN"/>
    <property type="match status" value="1"/>
</dbReference>
<dbReference type="PANTHER" id="PTHR35218">
    <property type="entry name" value="RNASE H DOMAIN-CONTAINING PROTEIN"/>
    <property type="match status" value="1"/>
</dbReference>
<protein>
    <recommendedName>
        <fullName evidence="2">Reverse transcriptase zinc-binding domain-containing protein</fullName>
    </recommendedName>
</protein>
<dbReference type="EMBL" id="OIVN01006366">
    <property type="protein sequence ID" value="SPD31529.1"/>
    <property type="molecule type" value="Genomic_DNA"/>
</dbReference>
<evidence type="ECO:0000313" key="1">
    <source>
        <dbReference type="EMBL" id="SPD31529.1"/>
    </source>
</evidence>
<proteinExistence type="predicted"/>
<organism evidence="1">
    <name type="scientific">Fagus sylvatica</name>
    <name type="common">Beechnut</name>
    <dbReference type="NCBI Taxonomy" id="28930"/>
    <lineage>
        <taxon>Eukaryota</taxon>
        <taxon>Viridiplantae</taxon>
        <taxon>Streptophyta</taxon>
        <taxon>Embryophyta</taxon>
        <taxon>Tracheophyta</taxon>
        <taxon>Spermatophyta</taxon>
        <taxon>Magnoliopsida</taxon>
        <taxon>eudicotyledons</taxon>
        <taxon>Gunneridae</taxon>
        <taxon>Pentapetalae</taxon>
        <taxon>rosids</taxon>
        <taxon>fabids</taxon>
        <taxon>Fagales</taxon>
        <taxon>Fagaceae</taxon>
        <taxon>Fagus</taxon>
    </lineage>
</organism>
<gene>
    <name evidence="1" type="ORF">FSB_LOCUS59411</name>
</gene>
<sequence length="874" mass="97649">MEKLVELTKKLGWTKPPICLEVEPEAEEMAKLMLVDVEVTALDKNVFLFSFNHEVDMRRVQVHGLPLNRQNEANLKKIGAMMGKVLDVDLVGRGGDGWKRFIKGAGIYGKWLKAENPEFQPGIDLKSLKNSDVAECGTIGGKMAARGEAGVIRGFSEGLGTQRIGKKGHKGSGQGASLKKLACARIDSTPALRGTAATEGESSVYSILGAGRAPTVKAIKALARSESPDVLFLSKTKINSPKVDRLKRSLGFADSFCLDCVGRAGGLALFWKLGVDLEVIFANRFVMAALWLLLGDLNSISDTSEKQGGSSKGAISSQNFRSFVENVGAIDLGFSGVRHLTAPNSDHNPILLDTHVEVEKGSKPFPFEAMWVKDESSSEVVEKAWSINVEGSQNFVLGKKFQTVRRDFIYWNKMVFGNAKVRIKAIKDQIKAIQDLDPSRENLDMEAALNVKLNEWLEREEAKWLQKSRELWSSSLLIRKFLPTLRAWSLLVFLRRKNNEISRIPDAAEIKGGAQEIVHNFKKSKRKKGSIGFKLDFHKAYDCLEWDFIIKVLGALGFNQNVSNLIFQSISSVRFTLLLNGCKSTSFSSSRGVKVFPRAPTITKLFYADDVLLLCGAKISEVESLMGFNKANIAKFAWWILSGRDSFCVKVLRAKYKVDSKWLQARPAVSASFSWRGLEGVRSHLSKGACLLVGNEAFRSLSVADLMSPNKRSWDVNKLQLLFNEESMKAIQNIPRWECDQEDKWIWLKSDSVKSMYKVVAPLEPALHQSPLMGKNWKLRIHDSLCGGCVESVTHLFWDCSFARALWFGCIWGIRSDIIPVHSPMNLVENLLAPPPKLHISDKDNFVLYGALILDYLAVSIWRKIQRWMKLLES</sequence>
<dbReference type="InterPro" id="IPR036691">
    <property type="entry name" value="Endo/exonu/phosph_ase_sf"/>
</dbReference>
<name>A0A2N9J510_FAGSY</name>
<accession>A0A2N9J510</accession>
<reference evidence="1" key="1">
    <citation type="submission" date="2018-02" db="EMBL/GenBank/DDBJ databases">
        <authorList>
            <person name="Cohen D.B."/>
            <person name="Kent A.D."/>
        </authorList>
    </citation>
    <scope>NUCLEOTIDE SEQUENCE</scope>
</reference>